<dbReference type="InterPro" id="IPR058922">
    <property type="entry name" value="WHD_DRP"/>
</dbReference>
<evidence type="ECO:0000256" key="8">
    <source>
        <dbReference type="SAM" id="MobiDB-lite"/>
    </source>
</evidence>
<dbReference type="Pfam" id="PF23559">
    <property type="entry name" value="WHD_DRP"/>
    <property type="match status" value="1"/>
</dbReference>
<dbReference type="InterPro" id="IPR042197">
    <property type="entry name" value="Apaf_helical"/>
</dbReference>
<feature type="domain" description="NB-ARC" evidence="9">
    <location>
        <begin position="174"/>
        <end position="335"/>
    </location>
</feature>
<dbReference type="FunFam" id="1.10.10.10:FF:000322">
    <property type="entry name" value="Probable disease resistance protein At1g63360"/>
    <property type="match status" value="1"/>
</dbReference>
<dbReference type="InterPro" id="IPR038005">
    <property type="entry name" value="RX-like_CC"/>
</dbReference>
<organism evidence="13">
    <name type="scientific">Oryza sativa subsp. indica</name>
    <name type="common">Rice</name>
    <dbReference type="NCBI Taxonomy" id="39946"/>
    <lineage>
        <taxon>Eukaryota</taxon>
        <taxon>Viridiplantae</taxon>
        <taxon>Streptophyta</taxon>
        <taxon>Embryophyta</taxon>
        <taxon>Tracheophyta</taxon>
        <taxon>Spermatophyta</taxon>
        <taxon>Magnoliopsida</taxon>
        <taxon>Liliopsida</taxon>
        <taxon>Poales</taxon>
        <taxon>Poaceae</taxon>
        <taxon>BOP clade</taxon>
        <taxon>Oryzoideae</taxon>
        <taxon>Oryzeae</taxon>
        <taxon>Oryzinae</taxon>
        <taxon>Oryza</taxon>
        <taxon>Oryza sativa</taxon>
    </lineage>
</organism>
<dbReference type="InterPro" id="IPR032675">
    <property type="entry name" value="LRR_dom_sf"/>
</dbReference>
<keyword evidence="4" id="KW-0547">Nucleotide-binding</keyword>
<evidence type="ECO:0000259" key="10">
    <source>
        <dbReference type="Pfam" id="PF18052"/>
    </source>
</evidence>
<dbReference type="InterPro" id="IPR044974">
    <property type="entry name" value="Disease_R_plants"/>
</dbReference>
<reference evidence="13" key="1">
    <citation type="journal article" date="2006" name="Genetics">
        <title>The broad-spectrum blast resistance gene Pi9 encodes a nucleotide-binding site-leucine-rich repeat protein and is a member of a multigene family in rice.</title>
        <authorList>
            <person name="Qu S."/>
            <person name="Liu G."/>
            <person name="Zhou B."/>
            <person name="Bellizzi M."/>
            <person name="Zeng L."/>
            <person name="Dai L."/>
            <person name="Han B."/>
            <person name="Wang G.L."/>
        </authorList>
    </citation>
    <scope>NUCLEOTIDE SEQUENCE</scope>
</reference>
<keyword evidence="2" id="KW-0433">Leucine-rich repeat</keyword>
<dbReference type="GO" id="GO:0009626">
    <property type="term" value="P:plant-type hypersensitive response"/>
    <property type="evidence" value="ECO:0007669"/>
    <property type="project" value="UniProtKB-ARBA"/>
</dbReference>
<dbReference type="EMBL" id="DQ285630">
    <property type="protein sequence ID" value="ABC18337.1"/>
    <property type="molecule type" value="Genomic_DNA"/>
</dbReference>
<evidence type="ECO:0000259" key="9">
    <source>
        <dbReference type="Pfam" id="PF00931"/>
    </source>
</evidence>
<dbReference type="SUPFAM" id="SSF52540">
    <property type="entry name" value="P-loop containing nucleoside triphosphate hydrolases"/>
    <property type="match status" value="1"/>
</dbReference>
<dbReference type="Gene3D" id="3.80.10.10">
    <property type="entry name" value="Ribonuclease Inhibitor"/>
    <property type="match status" value="1"/>
</dbReference>
<dbReference type="CDD" id="cd14798">
    <property type="entry name" value="RX-CC_like"/>
    <property type="match status" value="1"/>
</dbReference>
<gene>
    <name evidence="13" type="ORF">Nbs3-Pi9</name>
</gene>
<dbReference type="Gene3D" id="1.10.8.430">
    <property type="entry name" value="Helical domain of apoptotic protease-activating factors"/>
    <property type="match status" value="1"/>
</dbReference>
<dbReference type="GO" id="GO:0042742">
    <property type="term" value="P:defense response to bacterium"/>
    <property type="evidence" value="ECO:0007669"/>
    <property type="project" value="UniProtKB-ARBA"/>
</dbReference>
<dbReference type="Pfam" id="PF00931">
    <property type="entry name" value="NB-ARC"/>
    <property type="match status" value="1"/>
</dbReference>
<evidence type="ECO:0000259" key="11">
    <source>
        <dbReference type="Pfam" id="PF23559"/>
    </source>
</evidence>
<keyword evidence="5" id="KW-0611">Plant defense</keyword>
<evidence type="ECO:0000256" key="4">
    <source>
        <dbReference type="ARBA" id="ARBA00022741"/>
    </source>
</evidence>
<evidence type="ECO:0000256" key="2">
    <source>
        <dbReference type="ARBA" id="ARBA00022614"/>
    </source>
</evidence>
<accession>Q1WGB1</accession>
<feature type="coiled-coil region" evidence="7">
    <location>
        <begin position="98"/>
        <end position="125"/>
    </location>
</feature>
<dbReference type="InterPro" id="IPR041118">
    <property type="entry name" value="Rx_N"/>
</dbReference>
<feature type="domain" description="Disease resistance N-terminal" evidence="10">
    <location>
        <begin position="6"/>
        <end position="93"/>
    </location>
</feature>
<feature type="domain" description="Disease resistance protein winged helix" evidence="11">
    <location>
        <begin position="425"/>
        <end position="495"/>
    </location>
</feature>
<dbReference type="InterPro" id="IPR055414">
    <property type="entry name" value="LRR_R13L4/SHOC2-like"/>
</dbReference>
<dbReference type="InterPro" id="IPR027417">
    <property type="entry name" value="P-loop_NTPase"/>
</dbReference>
<dbReference type="PANTHER" id="PTHR23155:SF963">
    <property type="entry name" value="OS06G0287000 PROTEIN"/>
    <property type="match status" value="1"/>
</dbReference>
<dbReference type="InterPro" id="IPR002182">
    <property type="entry name" value="NB-ARC"/>
</dbReference>
<dbReference type="AlphaFoldDB" id="Q1WGB1"/>
<protein>
    <submittedName>
        <fullName evidence="13">Putative NBS-LRR disease resistance protein</fullName>
    </submittedName>
</protein>
<proteinExistence type="inferred from homology"/>
<dbReference type="Pfam" id="PF23598">
    <property type="entry name" value="LRR_14"/>
    <property type="match status" value="2"/>
</dbReference>
<evidence type="ECO:0000256" key="1">
    <source>
        <dbReference type="ARBA" id="ARBA00008894"/>
    </source>
</evidence>
<dbReference type="FunFam" id="3.40.50.300:FF:001091">
    <property type="entry name" value="Probable disease resistance protein At1g61300"/>
    <property type="match status" value="1"/>
</dbReference>
<evidence type="ECO:0000259" key="12">
    <source>
        <dbReference type="Pfam" id="PF23598"/>
    </source>
</evidence>
<dbReference type="InterPro" id="IPR036388">
    <property type="entry name" value="WH-like_DNA-bd_sf"/>
</dbReference>
<evidence type="ECO:0000256" key="6">
    <source>
        <dbReference type="ARBA" id="ARBA00023054"/>
    </source>
</evidence>
<feature type="domain" description="Disease resistance R13L4/SHOC-2-like LRR" evidence="12">
    <location>
        <begin position="541"/>
        <end position="649"/>
    </location>
</feature>
<feature type="region of interest" description="Disordered" evidence="8">
    <location>
        <begin position="1054"/>
        <end position="1080"/>
    </location>
</feature>
<comment type="similarity">
    <text evidence="1">Belongs to the disease resistance NB-LRR family.</text>
</comment>
<sequence length="1103" mass="125095">MAMSLVGSAIRVASSASSQEMSMLIGVQNEIWFIKDELKTMQAFLRAAEVRKDQDELVKVWAEQVRDLAYDIEDCLQEFAVHVGHQSLSMQLIKLCHRHRIAVQIRNLKQRVEEVSNRNMRYNLIKSVPSSSTDDSQSNMELIRYQTAHYVNESELVGFDVPKKEILELVSSSENAEAQTIWIVGEGGLGKTTLAKKVYESSDVSSKFPCRAWITVSRSFNVKDLLKNMIKQLLGEDSLKKLLDEHKEVIVEKHNLTDHLNKGLRGRRYFLVLDDLWTTQAWDCIKPTSWGNNMEGSRVVVTTRNKNLAGGSSTSPVYCLKTLEKEDATKLLLRKTKRSLHDIEKDQMKEIFEKILKKCGGLPLAIITIGAVLEGKDIKEWEILYAQLPSELESNPIAEPMKKVVTLSYNYLPSHLKPCFLYLCIFPEDFDIQRKRLVHRWIAEGFIRARGGVGIVDVAQKYFDELINRSMIQASRVDIEGNIKSCRVHDIMRDVMISISREENFVYLMGDDGTSVVEENIRHLVHHDTSKCSNIGMDWSHVRSLTLFGNERPKGLSPSFCFPQLKMLRVLDLQDVKFGMTQKDIGKIGLLRHLKYVNIGGHSSIYALPRCIGKLKDLCTLDITDSYITELPTEISKLQSLCILRCRGRPNSGDFNLNDPKDCLIAFSCLPLLMAATDSDERNKIIAELHVGCSSQWSPNGGTYGVRVPRGIKNLKRLQVLETVDINRTSSKSVEELGELIQLRKLSVVTQGSTKEKCKILCTAIQKLTSLKTLYLNAHGPLDTGTLEWLHSISHLPSLRIIRLIGYMKEMPNWFRELRQLVKIHLQNSQLEEDKTMEILGELPNLMLLFLSWRAVLIIRNQKQLKEVRFEEGTSPWMERIDIRECRLTSGIAGIKHLPRLKEISLEYSAKVVRLGQLEVEMGTHPNRPMLRLFGERSRHDLGNTQVTVDEQQLQVSVLENTMNSVFCCEQCRSTLDCRSDQVVHGSQTGDFARGHGSISSDGPGLGLGEVKVQTVKNITRDAHAREQMHVKRFIDTCFSGPQRFDRSSLCGLTSRRSHRRQGGGPTSARDGSKNKNNPMVVDVTRQFQPLGMKTERIVVDGC</sequence>
<dbReference type="Gene3D" id="1.10.10.10">
    <property type="entry name" value="Winged helix-like DNA-binding domain superfamily/Winged helix DNA-binding domain"/>
    <property type="match status" value="1"/>
</dbReference>
<dbReference type="GO" id="GO:0002758">
    <property type="term" value="P:innate immune response-activating signaling pathway"/>
    <property type="evidence" value="ECO:0007669"/>
    <property type="project" value="UniProtKB-ARBA"/>
</dbReference>
<dbReference type="PANTHER" id="PTHR23155">
    <property type="entry name" value="DISEASE RESISTANCE PROTEIN RP"/>
    <property type="match status" value="1"/>
</dbReference>
<dbReference type="Pfam" id="PF18052">
    <property type="entry name" value="Rx_N"/>
    <property type="match status" value="1"/>
</dbReference>
<evidence type="ECO:0000313" key="13">
    <source>
        <dbReference type="EMBL" id="ABC18337.1"/>
    </source>
</evidence>
<evidence type="ECO:0000256" key="7">
    <source>
        <dbReference type="SAM" id="Coils"/>
    </source>
</evidence>
<dbReference type="Gene3D" id="3.40.50.300">
    <property type="entry name" value="P-loop containing nucleotide triphosphate hydrolases"/>
    <property type="match status" value="1"/>
</dbReference>
<evidence type="ECO:0000256" key="3">
    <source>
        <dbReference type="ARBA" id="ARBA00022737"/>
    </source>
</evidence>
<keyword evidence="3" id="KW-0677">Repeat</keyword>
<keyword evidence="6 7" id="KW-0175">Coiled coil</keyword>
<evidence type="ECO:0000256" key="5">
    <source>
        <dbReference type="ARBA" id="ARBA00022821"/>
    </source>
</evidence>
<dbReference type="Gene3D" id="1.20.5.4130">
    <property type="match status" value="1"/>
</dbReference>
<dbReference type="SUPFAM" id="SSF52058">
    <property type="entry name" value="L domain-like"/>
    <property type="match status" value="1"/>
</dbReference>
<feature type="domain" description="Disease resistance R13L4/SHOC-2-like LRR" evidence="12">
    <location>
        <begin position="705"/>
        <end position="915"/>
    </location>
</feature>
<dbReference type="GO" id="GO:0043531">
    <property type="term" value="F:ADP binding"/>
    <property type="evidence" value="ECO:0007669"/>
    <property type="project" value="InterPro"/>
</dbReference>
<name>Q1WGB1_ORYSI</name>
<dbReference type="PRINTS" id="PR00364">
    <property type="entry name" value="DISEASERSIST"/>
</dbReference>